<evidence type="ECO:0000313" key="20">
    <source>
        <dbReference type="Proteomes" id="UP001150538"/>
    </source>
</evidence>
<evidence type="ECO:0000259" key="18">
    <source>
        <dbReference type="PROSITE" id="PS50089"/>
    </source>
</evidence>
<dbReference type="PROSITE" id="PS50089">
    <property type="entry name" value="ZF_RING_2"/>
    <property type="match status" value="1"/>
</dbReference>
<keyword evidence="7 17" id="KW-0812">Transmembrane</keyword>
<dbReference type="Gene3D" id="3.30.40.10">
    <property type="entry name" value="Zinc/RING finger domain, C3HC4 (zinc finger)"/>
    <property type="match status" value="1"/>
</dbReference>
<dbReference type="InterPro" id="IPR058051">
    <property type="entry name" value="Znf_RING_synoviolin"/>
</dbReference>
<evidence type="ECO:0000256" key="9">
    <source>
        <dbReference type="ARBA" id="ARBA00022771"/>
    </source>
</evidence>
<comment type="caution">
    <text evidence="19">The sequence shown here is derived from an EMBL/GenBank/DDBJ whole genome shotgun (WGS) entry which is preliminary data.</text>
</comment>
<dbReference type="GO" id="GO:0036503">
    <property type="term" value="P:ERAD pathway"/>
    <property type="evidence" value="ECO:0007669"/>
    <property type="project" value="TreeGrafter"/>
</dbReference>
<feature type="region of interest" description="Disordered" evidence="16">
    <location>
        <begin position="545"/>
        <end position="567"/>
    </location>
</feature>
<evidence type="ECO:0000256" key="1">
    <source>
        <dbReference type="ARBA" id="ARBA00000900"/>
    </source>
</evidence>
<evidence type="ECO:0000256" key="10">
    <source>
        <dbReference type="ARBA" id="ARBA00022786"/>
    </source>
</evidence>
<feature type="compositionally biased region" description="Polar residues" evidence="16">
    <location>
        <begin position="724"/>
        <end position="735"/>
    </location>
</feature>
<feature type="compositionally biased region" description="Low complexity" evidence="16">
    <location>
        <begin position="701"/>
        <end position="712"/>
    </location>
</feature>
<dbReference type="GO" id="GO:0043161">
    <property type="term" value="P:proteasome-mediated ubiquitin-dependent protein catabolic process"/>
    <property type="evidence" value="ECO:0007669"/>
    <property type="project" value="TreeGrafter"/>
</dbReference>
<dbReference type="SMART" id="SM00184">
    <property type="entry name" value="RING"/>
    <property type="match status" value="1"/>
</dbReference>
<dbReference type="PANTHER" id="PTHR22763:SF184">
    <property type="entry name" value="E3 UBIQUITIN-PROTEIN LIGASE SYNOVIOLIN"/>
    <property type="match status" value="1"/>
</dbReference>
<feature type="transmembrane region" description="Helical" evidence="17">
    <location>
        <begin position="181"/>
        <end position="202"/>
    </location>
</feature>
<dbReference type="InterPro" id="IPR024766">
    <property type="entry name" value="Znf_RING_H2"/>
</dbReference>
<dbReference type="EMBL" id="JANBPU010000034">
    <property type="protein sequence ID" value="KAJ1918985.1"/>
    <property type="molecule type" value="Genomic_DNA"/>
</dbReference>
<feature type="compositionally biased region" description="Polar residues" evidence="16">
    <location>
        <begin position="362"/>
        <end position="372"/>
    </location>
</feature>
<feature type="compositionally biased region" description="Low complexity" evidence="16">
    <location>
        <begin position="345"/>
        <end position="360"/>
    </location>
</feature>
<evidence type="ECO:0000256" key="15">
    <source>
        <dbReference type="PROSITE-ProRule" id="PRU00175"/>
    </source>
</evidence>
<feature type="transmembrane region" description="Helical" evidence="17">
    <location>
        <begin position="97"/>
        <end position="117"/>
    </location>
</feature>
<evidence type="ECO:0000256" key="13">
    <source>
        <dbReference type="ARBA" id="ARBA00022989"/>
    </source>
</evidence>
<feature type="transmembrane region" description="Helical" evidence="17">
    <location>
        <begin position="58"/>
        <end position="77"/>
    </location>
</feature>
<keyword evidence="8" id="KW-0479">Metal-binding</keyword>
<comment type="subcellular location">
    <subcellularLocation>
        <location evidence="2">Endoplasmic reticulum membrane</location>
        <topology evidence="2">Multi-pass membrane protein</topology>
    </subcellularLocation>
</comment>
<feature type="compositionally biased region" description="Basic and acidic residues" evidence="16">
    <location>
        <begin position="736"/>
        <end position="746"/>
    </location>
</feature>
<evidence type="ECO:0000313" key="19">
    <source>
        <dbReference type="EMBL" id="KAJ1918985.1"/>
    </source>
</evidence>
<comment type="catalytic activity">
    <reaction evidence="1">
        <text>S-ubiquitinyl-[E2 ubiquitin-conjugating enzyme]-L-cysteine + [acceptor protein]-L-lysine = [E2 ubiquitin-conjugating enzyme]-L-cysteine + N(6)-ubiquitinyl-[acceptor protein]-L-lysine.</text>
        <dbReference type="EC" id="2.3.2.27"/>
    </reaction>
</comment>
<dbReference type="AlphaFoldDB" id="A0A9W8DPB9"/>
<feature type="compositionally biased region" description="Polar residues" evidence="16">
    <location>
        <begin position="625"/>
        <end position="635"/>
    </location>
</feature>
<evidence type="ECO:0000256" key="8">
    <source>
        <dbReference type="ARBA" id="ARBA00022723"/>
    </source>
</evidence>
<dbReference type="InterPro" id="IPR001841">
    <property type="entry name" value="Znf_RING"/>
</dbReference>
<keyword evidence="9 15" id="KW-0863">Zinc-finger</keyword>
<name>A0A9W8DPB9_9FUNG</name>
<sequence>MVLGNMFLLLTILFCKLMMKIFFGSLRVIEVEHLYERGWFAVTETCLALTVFREEFNIFTMQMFVALVVTKIFHWIIEDRVDFMEQQLSLNKLMVARLSALSLILFGFDSAMIGYSVRVTRIRGPTIMIMFGFEYALLTVNLLGSVIKCILNIVEARFDHEWEEKSTYVFHLEIFCDFVKFILYVTFFVTLVSMGVIPIHIIRDMYITTKSFVNKCRDWIRYRQAIYNMNRKYQTISQEELDQLNDPTCIICREDMQGPPQETVLRWREQQQNGGGHVDVPGSTPKKLPCGHIFHFNCLRGWLERQQACPTCRRSVLAEPLGTASAGPNQLGVQNERRSQHESTNAGSSIDASSNNNADGTSVDQLGRNMSISSNTGAAEGAASSNGSNNSNNVINRNTTSVPGPAASTSASGNNNINNNGALNVDGATRILDGQRDNNGTGRSQAPVGINLPNLYTYGFNGTGNGNGVTPTTNPTSLANSGTTTPAPQHHPALRPNAMQSTMSGTLGPTFTPSASGQIPTFSSIQNGGQGQTAAGPAFAVAENPSSCKPHQNMHNHNLTTPQPFSSIPGLIPGARLIPLFPQAVANNPENGSQSQNAENSLGTTMPSAGDQFIDSAQQQQQQQHYQSHSNTIQSFPLPDLSKLSDEQIRILESNSRRAIEERLRTLAIVQRQLENTAQYLMQLQSIITPQHPGISDDDSSSSIKKSNGINSESHHKQQENTEKSPSTTASTNANFEEHGKSKEINDTSISEKSVLKDYKGKQTDMNMHSGDLIDLE</sequence>
<dbReference type="PANTHER" id="PTHR22763">
    <property type="entry name" value="RING ZINC FINGER PROTEIN"/>
    <property type="match status" value="1"/>
</dbReference>
<keyword evidence="11" id="KW-0256">Endoplasmic reticulum</keyword>
<dbReference type="Pfam" id="PF12678">
    <property type="entry name" value="zf-rbx1"/>
    <property type="match status" value="1"/>
</dbReference>
<dbReference type="EC" id="2.3.2.27" evidence="5"/>
<feature type="transmembrane region" description="Helical" evidence="17">
    <location>
        <begin position="129"/>
        <end position="154"/>
    </location>
</feature>
<keyword evidence="14 17" id="KW-0472">Membrane</keyword>
<gene>
    <name evidence="19" type="ORF">H4219_002243</name>
</gene>
<evidence type="ECO:0000256" key="3">
    <source>
        <dbReference type="ARBA" id="ARBA00004906"/>
    </source>
</evidence>
<evidence type="ECO:0000256" key="14">
    <source>
        <dbReference type="ARBA" id="ARBA00023136"/>
    </source>
</evidence>
<evidence type="ECO:0000256" key="12">
    <source>
        <dbReference type="ARBA" id="ARBA00022833"/>
    </source>
</evidence>
<feature type="compositionally biased region" description="Basic and acidic residues" evidence="16">
    <location>
        <begin position="713"/>
        <end position="723"/>
    </location>
</feature>
<dbReference type="OrthoDB" id="7759664at2759"/>
<dbReference type="GO" id="GO:0005789">
    <property type="term" value="C:endoplasmic reticulum membrane"/>
    <property type="evidence" value="ECO:0007669"/>
    <property type="project" value="UniProtKB-SubCell"/>
</dbReference>
<dbReference type="Proteomes" id="UP001150538">
    <property type="component" value="Unassembled WGS sequence"/>
</dbReference>
<dbReference type="InterPro" id="IPR013083">
    <property type="entry name" value="Znf_RING/FYVE/PHD"/>
</dbReference>
<feature type="region of interest" description="Disordered" evidence="16">
    <location>
        <begin position="691"/>
        <end position="777"/>
    </location>
</feature>
<protein>
    <recommendedName>
        <fullName evidence="5">RING-type E3 ubiquitin transferase</fullName>
        <ecNumber evidence="5">2.3.2.27</ecNumber>
    </recommendedName>
</protein>
<evidence type="ECO:0000256" key="16">
    <source>
        <dbReference type="SAM" id="MobiDB-lite"/>
    </source>
</evidence>
<feature type="compositionally biased region" description="Basic and acidic residues" evidence="16">
    <location>
        <begin position="754"/>
        <end position="763"/>
    </location>
</feature>
<feature type="region of interest" description="Disordered" evidence="16">
    <location>
        <begin position="322"/>
        <end position="421"/>
    </location>
</feature>
<dbReference type="GO" id="GO:0008270">
    <property type="term" value="F:zinc ion binding"/>
    <property type="evidence" value="ECO:0007669"/>
    <property type="project" value="UniProtKB-KW"/>
</dbReference>
<feature type="compositionally biased region" description="Low complexity" evidence="16">
    <location>
        <begin position="373"/>
        <end position="421"/>
    </location>
</feature>
<dbReference type="CDD" id="cd16479">
    <property type="entry name" value="RING-H2_synoviolin"/>
    <property type="match status" value="1"/>
</dbReference>
<organism evidence="19 20">
    <name type="scientific">Mycoemilia scoparia</name>
    <dbReference type="NCBI Taxonomy" id="417184"/>
    <lineage>
        <taxon>Eukaryota</taxon>
        <taxon>Fungi</taxon>
        <taxon>Fungi incertae sedis</taxon>
        <taxon>Zoopagomycota</taxon>
        <taxon>Kickxellomycotina</taxon>
        <taxon>Kickxellomycetes</taxon>
        <taxon>Kickxellales</taxon>
        <taxon>Kickxellaceae</taxon>
        <taxon>Mycoemilia</taxon>
    </lineage>
</organism>
<dbReference type="GO" id="GO:0061630">
    <property type="term" value="F:ubiquitin protein ligase activity"/>
    <property type="evidence" value="ECO:0007669"/>
    <property type="project" value="UniProtKB-EC"/>
</dbReference>
<keyword evidence="13 17" id="KW-1133">Transmembrane helix</keyword>
<comment type="pathway">
    <text evidence="3">Protein modification; protein ubiquitination.</text>
</comment>
<keyword evidence="20" id="KW-1185">Reference proteome</keyword>
<dbReference type="Pfam" id="PF25563">
    <property type="entry name" value="TPR_SYVN1_N"/>
    <property type="match status" value="1"/>
</dbReference>
<dbReference type="InterPro" id="IPR050731">
    <property type="entry name" value="HRD1_E3_ubiq-ligases"/>
</dbReference>
<feature type="transmembrane region" description="Helical" evidence="17">
    <location>
        <begin position="6"/>
        <end position="29"/>
    </location>
</feature>
<evidence type="ECO:0000256" key="7">
    <source>
        <dbReference type="ARBA" id="ARBA00022692"/>
    </source>
</evidence>
<feature type="region of interest" description="Disordered" evidence="16">
    <location>
        <begin position="466"/>
        <end position="490"/>
    </location>
</feature>
<comment type="similarity">
    <text evidence="4">Belongs to the HRD1 family.</text>
</comment>
<feature type="region of interest" description="Disordered" evidence="16">
    <location>
        <begin position="585"/>
        <end position="639"/>
    </location>
</feature>
<dbReference type="InterPro" id="IPR057992">
    <property type="entry name" value="TPR_SYVN1_N"/>
</dbReference>
<feature type="domain" description="RING-type" evidence="18">
    <location>
        <begin position="249"/>
        <end position="313"/>
    </location>
</feature>
<evidence type="ECO:0000256" key="5">
    <source>
        <dbReference type="ARBA" id="ARBA00012483"/>
    </source>
</evidence>
<evidence type="ECO:0000256" key="17">
    <source>
        <dbReference type="SAM" id="Phobius"/>
    </source>
</evidence>
<keyword evidence="10" id="KW-0833">Ubl conjugation pathway</keyword>
<feature type="compositionally biased region" description="Polar residues" evidence="16">
    <location>
        <begin position="477"/>
        <end position="487"/>
    </location>
</feature>
<evidence type="ECO:0000256" key="2">
    <source>
        <dbReference type="ARBA" id="ARBA00004477"/>
    </source>
</evidence>
<keyword evidence="6" id="KW-0808">Transferase</keyword>
<feature type="compositionally biased region" description="Polar residues" evidence="16">
    <location>
        <begin position="585"/>
        <end position="607"/>
    </location>
</feature>
<evidence type="ECO:0000256" key="4">
    <source>
        <dbReference type="ARBA" id="ARBA00010089"/>
    </source>
</evidence>
<reference evidence="19" key="1">
    <citation type="submission" date="2022-07" db="EMBL/GenBank/DDBJ databases">
        <title>Phylogenomic reconstructions and comparative analyses of Kickxellomycotina fungi.</title>
        <authorList>
            <person name="Reynolds N.K."/>
            <person name="Stajich J.E."/>
            <person name="Barry K."/>
            <person name="Grigoriev I.V."/>
            <person name="Crous P."/>
            <person name="Smith M.E."/>
        </authorList>
    </citation>
    <scope>NUCLEOTIDE SEQUENCE</scope>
    <source>
        <strain evidence="19">NBRC 100468</strain>
    </source>
</reference>
<accession>A0A9W8DPB9</accession>
<evidence type="ECO:0000256" key="6">
    <source>
        <dbReference type="ARBA" id="ARBA00022679"/>
    </source>
</evidence>
<keyword evidence="12" id="KW-0862">Zinc</keyword>
<dbReference type="SUPFAM" id="SSF57850">
    <property type="entry name" value="RING/U-box"/>
    <property type="match status" value="1"/>
</dbReference>
<proteinExistence type="inferred from homology"/>
<feature type="compositionally biased region" description="Polar residues" evidence="16">
    <location>
        <begin position="545"/>
        <end position="566"/>
    </location>
</feature>
<evidence type="ECO:0000256" key="11">
    <source>
        <dbReference type="ARBA" id="ARBA00022824"/>
    </source>
</evidence>